<sequence length="304" mass="31455">MAGISPACRRSVTRRLAVLALALGLALVLGGCGPVPKPFKQSGPSKVANPLLELPDMAGITVAPPSAGPGSLTGPLAERTAERLRWAGLPATTGAALTEGYLLEGEADWRDGVVHLFWHLSDRMGRVVAEPTIRAEATRADFEAGANPLIATLAMASASAVSEALRAPGEGRRNPGDGAPADVVAPREKVFVMPVAGPADAPARELTRALSALLADLEVPLTERETEAGLMIQGMIADSPPDQDPATPAPIAIEWVLMAPDGAVIGTMRQNNAMAGDPAHRGFGDAAYDITLPVAEAIRDAVRQ</sequence>
<accession>A0A8J7V3M3</accession>
<name>A0A8J7V3M3_9PROT</name>
<comment type="caution">
    <text evidence="1">The sequence shown here is derived from an EMBL/GenBank/DDBJ whole genome shotgun (WGS) entry which is preliminary data.</text>
</comment>
<reference evidence="1" key="1">
    <citation type="submission" date="2021-04" db="EMBL/GenBank/DDBJ databases">
        <authorList>
            <person name="Zhang D.-C."/>
        </authorList>
    </citation>
    <scope>NUCLEOTIDE SEQUENCE</scope>
    <source>
        <strain evidence="1">CGMCC 1.15697</strain>
    </source>
</reference>
<evidence type="ECO:0000313" key="1">
    <source>
        <dbReference type="EMBL" id="MBP5858525.1"/>
    </source>
</evidence>
<keyword evidence="2" id="KW-1185">Reference proteome</keyword>
<dbReference type="RefSeq" id="WP_210683108.1">
    <property type="nucleotide sequence ID" value="NZ_JAGMWN010000008.1"/>
</dbReference>
<protein>
    <submittedName>
        <fullName evidence="1">Uncharacterized protein</fullName>
    </submittedName>
</protein>
<organism evidence="1 2">
    <name type="scientific">Marivibrio halodurans</name>
    <dbReference type="NCBI Taxonomy" id="2039722"/>
    <lineage>
        <taxon>Bacteria</taxon>
        <taxon>Pseudomonadati</taxon>
        <taxon>Pseudomonadota</taxon>
        <taxon>Alphaproteobacteria</taxon>
        <taxon>Rhodospirillales</taxon>
        <taxon>Rhodospirillaceae</taxon>
        <taxon>Marivibrio</taxon>
    </lineage>
</organism>
<gene>
    <name evidence="1" type="ORF">KAJ83_16000</name>
</gene>
<dbReference type="Proteomes" id="UP000672602">
    <property type="component" value="Unassembled WGS sequence"/>
</dbReference>
<proteinExistence type="predicted"/>
<dbReference type="EMBL" id="JAGMWN010000008">
    <property type="protein sequence ID" value="MBP5858525.1"/>
    <property type="molecule type" value="Genomic_DNA"/>
</dbReference>
<dbReference type="AlphaFoldDB" id="A0A8J7V3M3"/>
<evidence type="ECO:0000313" key="2">
    <source>
        <dbReference type="Proteomes" id="UP000672602"/>
    </source>
</evidence>